<dbReference type="Pfam" id="PF18884">
    <property type="entry name" value="TSP3_bac"/>
    <property type="match status" value="1"/>
</dbReference>
<feature type="non-terminal residue" evidence="6">
    <location>
        <position position="415"/>
    </location>
</feature>
<comment type="caution">
    <text evidence="6">The sequence shown here is derived from an EMBL/GenBank/DDBJ whole genome shotgun (WGS) entry which is preliminary data.</text>
</comment>
<keyword evidence="4" id="KW-0106">Calcium</keyword>
<gene>
    <name evidence="6" type="ORF">S01H1_12584</name>
</gene>
<organism evidence="6">
    <name type="scientific">marine sediment metagenome</name>
    <dbReference type="NCBI Taxonomy" id="412755"/>
    <lineage>
        <taxon>unclassified sequences</taxon>
        <taxon>metagenomes</taxon>
        <taxon>ecological metagenomes</taxon>
    </lineage>
</organism>
<dbReference type="SUPFAM" id="SSF49384">
    <property type="entry name" value="Carbohydrate-binding domain"/>
    <property type="match status" value="1"/>
</dbReference>
<comment type="subcellular location">
    <subcellularLocation>
        <location evidence="1">Secreted</location>
    </subcellularLocation>
</comment>
<dbReference type="Gene3D" id="2.60.40.680">
    <property type="match status" value="1"/>
</dbReference>
<protein>
    <recommendedName>
        <fullName evidence="7">Cohesin domain-containing protein</fullName>
    </recommendedName>
</protein>
<dbReference type="InterPro" id="IPR059100">
    <property type="entry name" value="TSP3_bac"/>
</dbReference>
<evidence type="ECO:0000313" key="6">
    <source>
        <dbReference type="EMBL" id="GAF69089.1"/>
    </source>
</evidence>
<sequence>DGSFYASAIDLSAPPYQDSGSGVLARITVSAIAPGISPLTISSPSLTDVSGQPIGDTDADGFFDGSTFSALIHIDQLDSDGDGLADACDADDDNDGFSDEDELAAGSDPLDPSSTPEVCDGIDNDLDTLIDESFPDTDGDTLADCVDDDDDGDGMPDSYEHYYDCLDPLVYDAADDPDGDTITNIEEYDQHSNPCSDISILTTLGIDADPWEYPANTATSLGSRHPCISLTSGQQTDIDLFITDVSELLGWAADILYDPNIISITNIDVDMFQAADSQSNVFNASDPTPDGDGSFYTSAIDLSAPPYQDSGSGVLARITISALAPGTSILSVSNPSLTDVNGNYIGDYTGDSIFDGPIHNAEIAVDELCPGLPLTRVGIDANSSQFPANTATSLGSTEACFPTSSGSSTDIDLFI</sequence>
<evidence type="ECO:0008006" key="7">
    <source>
        <dbReference type="Google" id="ProtNLM"/>
    </source>
</evidence>
<evidence type="ECO:0000256" key="2">
    <source>
        <dbReference type="ARBA" id="ARBA00022525"/>
    </source>
</evidence>
<proteinExistence type="predicted"/>
<accession>X0RJT3</accession>
<dbReference type="InterPro" id="IPR008965">
    <property type="entry name" value="CBM2/CBM3_carb-bd_dom_sf"/>
</dbReference>
<feature type="non-terminal residue" evidence="6">
    <location>
        <position position="1"/>
    </location>
</feature>
<evidence type="ECO:0000256" key="5">
    <source>
        <dbReference type="SAM" id="MobiDB-lite"/>
    </source>
</evidence>
<feature type="compositionally biased region" description="Acidic residues" evidence="5">
    <location>
        <begin position="83"/>
        <end position="103"/>
    </location>
</feature>
<reference evidence="6" key="1">
    <citation type="journal article" date="2014" name="Front. Microbiol.">
        <title>High frequency of phylogenetically diverse reductive dehalogenase-homologous genes in deep subseafloor sedimentary metagenomes.</title>
        <authorList>
            <person name="Kawai M."/>
            <person name="Futagami T."/>
            <person name="Toyoda A."/>
            <person name="Takaki Y."/>
            <person name="Nishi S."/>
            <person name="Hori S."/>
            <person name="Arai W."/>
            <person name="Tsubouchi T."/>
            <person name="Morono Y."/>
            <person name="Uchiyama I."/>
            <person name="Ito T."/>
            <person name="Fujiyama A."/>
            <person name="Inagaki F."/>
            <person name="Takami H."/>
        </authorList>
    </citation>
    <scope>NUCLEOTIDE SEQUENCE</scope>
    <source>
        <strain evidence="6">Expedition CK06-06</strain>
    </source>
</reference>
<dbReference type="GO" id="GO:0030246">
    <property type="term" value="F:carbohydrate binding"/>
    <property type="evidence" value="ECO:0007669"/>
    <property type="project" value="InterPro"/>
</dbReference>
<name>X0RJT3_9ZZZZ</name>
<keyword evidence="2" id="KW-0964">Secreted</keyword>
<evidence type="ECO:0000256" key="1">
    <source>
        <dbReference type="ARBA" id="ARBA00004613"/>
    </source>
</evidence>
<dbReference type="AlphaFoldDB" id="X0RJT3"/>
<evidence type="ECO:0000256" key="4">
    <source>
        <dbReference type="ARBA" id="ARBA00022837"/>
    </source>
</evidence>
<dbReference type="EMBL" id="BARS01006467">
    <property type="protein sequence ID" value="GAF69089.1"/>
    <property type="molecule type" value="Genomic_DNA"/>
</dbReference>
<evidence type="ECO:0000256" key="3">
    <source>
        <dbReference type="ARBA" id="ARBA00022729"/>
    </source>
</evidence>
<feature type="region of interest" description="Disordered" evidence="5">
    <location>
        <begin position="83"/>
        <end position="121"/>
    </location>
</feature>
<keyword evidence="3" id="KW-0732">Signal</keyword>
<dbReference type="CDD" id="cd08547">
    <property type="entry name" value="Type_II_cohesin"/>
    <property type="match status" value="1"/>
</dbReference>